<organism evidence="1 2">
    <name type="scientific">Cystoisospora suis</name>
    <dbReference type="NCBI Taxonomy" id="483139"/>
    <lineage>
        <taxon>Eukaryota</taxon>
        <taxon>Sar</taxon>
        <taxon>Alveolata</taxon>
        <taxon>Apicomplexa</taxon>
        <taxon>Conoidasida</taxon>
        <taxon>Coccidia</taxon>
        <taxon>Eucoccidiorida</taxon>
        <taxon>Eimeriorina</taxon>
        <taxon>Sarcocystidae</taxon>
        <taxon>Cystoisospora</taxon>
    </lineage>
</organism>
<name>A0A2C6KTF0_9APIC</name>
<accession>A0A2C6KTF0</accession>
<evidence type="ECO:0000313" key="1">
    <source>
        <dbReference type="EMBL" id="PHJ20627.1"/>
    </source>
</evidence>
<comment type="caution">
    <text evidence="1">The sequence shown here is derived from an EMBL/GenBank/DDBJ whole genome shotgun (WGS) entry which is preliminary data.</text>
</comment>
<dbReference type="RefSeq" id="XP_067922314.1">
    <property type="nucleotide sequence ID" value="XM_068065707.1"/>
</dbReference>
<dbReference type="EMBL" id="MIGC01002671">
    <property type="protein sequence ID" value="PHJ20627.1"/>
    <property type="molecule type" value="Genomic_DNA"/>
</dbReference>
<proteinExistence type="predicted"/>
<reference evidence="1 2" key="1">
    <citation type="journal article" date="2017" name="Int. J. Parasitol.">
        <title>The genome of the protozoan parasite Cystoisospora suis and a reverse vaccinology approach to identify vaccine candidates.</title>
        <authorList>
            <person name="Palmieri N."/>
            <person name="Shrestha A."/>
            <person name="Ruttkowski B."/>
            <person name="Beck T."/>
            <person name="Vogl C."/>
            <person name="Tomley F."/>
            <person name="Blake D.P."/>
            <person name="Joachim A."/>
        </authorList>
    </citation>
    <scope>NUCLEOTIDE SEQUENCE [LARGE SCALE GENOMIC DNA]</scope>
    <source>
        <strain evidence="1 2">Wien I</strain>
    </source>
</reference>
<dbReference type="GeneID" id="94428918"/>
<dbReference type="VEuPathDB" id="ToxoDB:CSUI_005532"/>
<dbReference type="AlphaFoldDB" id="A0A2C6KTF0"/>
<evidence type="ECO:0000313" key="2">
    <source>
        <dbReference type="Proteomes" id="UP000221165"/>
    </source>
</evidence>
<gene>
    <name evidence="1" type="ORF">CSUI_005532</name>
</gene>
<dbReference type="Proteomes" id="UP000221165">
    <property type="component" value="Unassembled WGS sequence"/>
</dbReference>
<sequence length="226" mass="23817">MGDRYSGAEVEELETTKTGTTLRLRPINPRNGGALGPAVSVDSTKLVVHGFRGGLEVGDQGVVACLRVGDVPFFFPTPLNDLRAMPRGAFTEPVLVSKFRVVNFVNSPVSTVIAELVLPSSSGGKEATVSASYPGSSLPRSFAFTANFSRSSPALAAALVQLVELEPGCILERKEDNSEYVSLSCDAFQEAGLDFSKLAAHLSTVSRFSSERTTSPAASAPLFGSE</sequence>
<keyword evidence="2" id="KW-1185">Reference proteome</keyword>
<protein>
    <submittedName>
        <fullName evidence="1">Uncharacterized protein</fullName>
    </submittedName>
</protein>